<proteinExistence type="predicted"/>
<feature type="domain" description="RH2" evidence="7">
    <location>
        <begin position="294"/>
        <end position="422"/>
    </location>
</feature>
<evidence type="ECO:0000259" key="6">
    <source>
        <dbReference type="PROSITE" id="PS51776"/>
    </source>
</evidence>
<dbReference type="EMBL" id="VCGU01000009">
    <property type="protein sequence ID" value="TRY70757.1"/>
    <property type="molecule type" value="Genomic_DNA"/>
</dbReference>
<evidence type="ECO:0000313" key="8">
    <source>
        <dbReference type="EMBL" id="TRY70757.1"/>
    </source>
</evidence>
<keyword evidence="1" id="KW-0813">Transport</keyword>
<dbReference type="Gene3D" id="6.10.230.10">
    <property type="match status" value="1"/>
</dbReference>
<evidence type="ECO:0000313" key="9">
    <source>
        <dbReference type="Proteomes" id="UP000318571"/>
    </source>
</evidence>
<keyword evidence="2" id="KW-0653">Protein transport</keyword>
<evidence type="ECO:0000256" key="1">
    <source>
        <dbReference type="ARBA" id="ARBA00022448"/>
    </source>
</evidence>
<dbReference type="GO" id="GO:0051959">
    <property type="term" value="F:dynein light intermediate chain binding"/>
    <property type="evidence" value="ECO:0007669"/>
    <property type="project" value="TreeGrafter"/>
</dbReference>
<dbReference type="Gene3D" id="1.20.58.1770">
    <property type="match status" value="1"/>
</dbReference>
<dbReference type="Pfam" id="PF11461">
    <property type="entry name" value="RILP"/>
    <property type="match status" value="1"/>
</dbReference>
<dbReference type="InterPro" id="IPR034743">
    <property type="entry name" value="RH1"/>
</dbReference>
<sequence length="492" mass="54882">MSWTRGDSPASLARPEGAGPGPSAHDTLAQRASSDSRPLVELSVAQVYDMAADIGREFESLIDAYGPDSITGLMPKTILALEYLEAFASENDAQITAIESLQSTIKHLELEDTKKYEERQRSAREMEQIEEHYKQETRDLLATVKRLQDENRKLASSLAAATERDSAFSEDEAYFEVDLVNRLQSVIDKQRGQIKKLDQNALDVRTENEELKCYNDKLNGCTKDLRRKIRSTQTQLHEMIDERAEITAKYNEAQRDIQILSRHLGDAAKECKDLSQEADHAKGRLVYSENDPNRPRFNLAELKEILQERNSLKAKVSDLQDELAMFRPRPATEASVNSPRHGYKVRLSGGGGGGGLANCDCSYHSKNFSSVESDEAIEAREAQSEDDLKSLKFEDLPVQGPLPEDPDDAPWKRGNESGIRKLFRKVFGVSSVSSGSGLPHSISTPVLCQKDLEACETYKANSGQGLKKSFSRFSFLLSSASQQEQEALQDEN</sequence>
<dbReference type="AlphaFoldDB" id="A0A553NZA3"/>
<keyword evidence="9" id="KW-1185">Reference proteome</keyword>
<evidence type="ECO:0000256" key="2">
    <source>
        <dbReference type="ARBA" id="ARBA00022927"/>
    </source>
</evidence>
<dbReference type="CDD" id="cd14445">
    <property type="entry name" value="RILP-like"/>
    <property type="match status" value="1"/>
</dbReference>
<dbReference type="OrthoDB" id="10069524at2759"/>
<dbReference type="InterPro" id="IPR034744">
    <property type="entry name" value="RH2"/>
</dbReference>
<dbReference type="InterPro" id="IPR021563">
    <property type="entry name" value="RILP_dimer"/>
</dbReference>
<dbReference type="Pfam" id="PF09744">
    <property type="entry name" value="RH1"/>
    <property type="match status" value="1"/>
</dbReference>
<dbReference type="Proteomes" id="UP000318571">
    <property type="component" value="Chromosome 9"/>
</dbReference>
<dbReference type="PANTHER" id="PTHR21502:SF4">
    <property type="entry name" value="RILP-LIKE PROTEIN HOMOLOG"/>
    <property type="match status" value="1"/>
</dbReference>
<dbReference type="InterPro" id="IPR051241">
    <property type="entry name" value="DZIP_RILPL"/>
</dbReference>
<evidence type="ECO:0000256" key="3">
    <source>
        <dbReference type="ARBA" id="ARBA00023054"/>
    </source>
</evidence>
<evidence type="ECO:0000256" key="5">
    <source>
        <dbReference type="SAM" id="MobiDB-lite"/>
    </source>
</evidence>
<reference evidence="8 9" key="1">
    <citation type="journal article" date="2018" name="Nat. Ecol. Evol.">
        <title>Genomic signatures of mitonuclear coevolution across populations of Tigriopus californicus.</title>
        <authorList>
            <person name="Barreto F.S."/>
            <person name="Watson E.T."/>
            <person name="Lima T.G."/>
            <person name="Willett C.S."/>
            <person name="Edmands S."/>
            <person name="Li W."/>
            <person name="Burton R.S."/>
        </authorList>
    </citation>
    <scope>NUCLEOTIDE SEQUENCE [LARGE SCALE GENOMIC DNA]</scope>
    <source>
        <strain evidence="8 9">San Diego</strain>
    </source>
</reference>
<feature type="domain" description="RH1" evidence="6">
    <location>
        <begin position="30"/>
        <end position="118"/>
    </location>
</feature>
<dbReference type="GO" id="GO:0036064">
    <property type="term" value="C:ciliary basal body"/>
    <property type="evidence" value="ECO:0007669"/>
    <property type="project" value="TreeGrafter"/>
</dbReference>
<dbReference type="STRING" id="6832.A0A553NZA3"/>
<evidence type="ECO:0008006" key="10">
    <source>
        <dbReference type="Google" id="ProtNLM"/>
    </source>
</evidence>
<accession>A0A553NZA3</accession>
<evidence type="ECO:0000256" key="4">
    <source>
        <dbReference type="SAM" id="Coils"/>
    </source>
</evidence>
<protein>
    <recommendedName>
        <fullName evidence="10">RH1 domain-containing protein</fullName>
    </recommendedName>
</protein>
<dbReference type="GO" id="GO:0005737">
    <property type="term" value="C:cytoplasm"/>
    <property type="evidence" value="ECO:0007669"/>
    <property type="project" value="TreeGrafter"/>
</dbReference>
<organism evidence="8 9">
    <name type="scientific">Tigriopus californicus</name>
    <name type="common">Marine copepod</name>
    <dbReference type="NCBI Taxonomy" id="6832"/>
    <lineage>
        <taxon>Eukaryota</taxon>
        <taxon>Metazoa</taxon>
        <taxon>Ecdysozoa</taxon>
        <taxon>Arthropoda</taxon>
        <taxon>Crustacea</taxon>
        <taxon>Multicrustacea</taxon>
        <taxon>Hexanauplia</taxon>
        <taxon>Copepoda</taxon>
        <taxon>Harpacticoida</taxon>
        <taxon>Harpacticidae</taxon>
        <taxon>Tigriopus</taxon>
    </lineage>
</organism>
<dbReference type="PROSITE" id="PS51776">
    <property type="entry name" value="RH1"/>
    <property type="match status" value="1"/>
</dbReference>
<dbReference type="OMA" id="PDCEGVT"/>
<feature type="region of interest" description="Disordered" evidence="5">
    <location>
        <begin position="1"/>
        <end position="35"/>
    </location>
</feature>
<dbReference type="GO" id="GO:0060271">
    <property type="term" value="P:cilium assembly"/>
    <property type="evidence" value="ECO:0007669"/>
    <property type="project" value="TreeGrafter"/>
</dbReference>
<dbReference type="SUPFAM" id="SSF161256">
    <property type="entry name" value="RILP dimerisation region"/>
    <property type="match status" value="1"/>
</dbReference>
<dbReference type="PANTHER" id="PTHR21502">
    <property type="entry name" value="ZINC FINGER PROTEIN DZIP1"/>
    <property type="match status" value="1"/>
</dbReference>
<comment type="caution">
    <text evidence="8">The sequence shown here is derived from an EMBL/GenBank/DDBJ whole genome shotgun (WGS) entry which is preliminary data.</text>
</comment>
<evidence type="ECO:0000259" key="7">
    <source>
        <dbReference type="PROSITE" id="PS51777"/>
    </source>
</evidence>
<gene>
    <name evidence="8" type="ORF">TCAL_04838</name>
</gene>
<dbReference type="GO" id="GO:0015031">
    <property type="term" value="P:protein transport"/>
    <property type="evidence" value="ECO:0007669"/>
    <property type="project" value="UniProtKB-KW"/>
</dbReference>
<dbReference type="PROSITE" id="PS51777">
    <property type="entry name" value="RH2"/>
    <property type="match status" value="1"/>
</dbReference>
<feature type="coiled-coil region" evidence="4">
    <location>
        <begin position="91"/>
        <end position="322"/>
    </location>
</feature>
<dbReference type="GO" id="GO:0046983">
    <property type="term" value="F:protein dimerization activity"/>
    <property type="evidence" value="ECO:0007669"/>
    <property type="project" value="InterPro"/>
</dbReference>
<feature type="region of interest" description="Disordered" evidence="5">
    <location>
        <begin position="374"/>
        <end position="415"/>
    </location>
</feature>
<dbReference type="GO" id="GO:0031267">
    <property type="term" value="F:small GTPase binding"/>
    <property type="evidence" value="ECO:0007669"/>
    <property type="project" value="TreeGrafter"/>
</dbReference>
<name>A0A553NZA3_TIGCA</name>
<feature type="compositionally biased region" description="Basic and acidic residues" evidence="5">
    <location>
        <begin position="377"/>
        <end position="395"/>
    </location>
</feature>
<keyword evidence="3 4" id="KW-0175">Coiled coil</keyword>